<accession>D4DTV8</accession>
<evidence type="ECO:0000313" key="1">
    <source>
        <dbReference type="EMBL" id="EFE48541.1"/>
    </source>
</evidence>
<protein>
    <submittedName>
        <fullName evidence="1">Uncharacterized protein</fullName>
    </submittedName>
</protein>
<sequence length="66" mass="7210">MCRRLCGVTAIVVLRLRFNSAETPLSDGSFVLAPQKLRFLTEASFSDGLLSSTIPCLCCKETICIL</sequence>
<organism evidence="1 2">
    <name type="scientific">Neisseria elongata subsp. glycolytica ATCC 29315</name>
    <dbReference type="NCBI Taxonomy" id="546263"/>
    <lineage>
        <taxon>Bacteria</taxon>
        <taxon>Pseudomonadati</taxon>
        <taxon>Pseudomonadota</taxon>
        <taxon>Betaproteobacteria</taxon>
        <taxon>Neisseriales</taxon>
        <taxon>Neisseriaceae</taxon>
        <taxon>Neisseria</taxon>
    </lineage>
</organism>
<gene>
    <name evidence="1" type="ORF">NEIELOOT_02514</name>
</gene>
<proteinExistence type="predicted"/>
<reference evidence="1 2" key="1">
    <citation type="submission" date="2010-02" db="EMBL/GenBank/DDBJ databases">
        <authorList>
            <person name="Weinstock G."/>
            <person name="Sodergren E."/>
            <person name="Clifton S."/>
            <person name="Fulton L."/>
            <person name="Fulton B."/>
            <person name="Courtney L."/>
            <person name="Fronick C."/>
            <person name="Harrison M."/>
            <person name="Strong C."/>
            <person name="Farmer C."/>
            <person name="Delahaunty K."/>
            <person name="Markovic C."/>
            <person name="Hall O."/>
            <person name="Minx P."/>
            <person name="Tomlinson C."/>
            <person name="Mitreva M."/>
            <person name="Nelson J."/>
            <person name="Hou S."/>
            <person name="Wollam A."/>
            <person name="Pepin K.H."/>
            <person name="Johnson M."/>
            <person name="Bhonagiri V."/>
            <person name="Zhang X."/>
            <person name="Suruliraj S."/>
            <person name="Warren W."/>
            <person name="Chinwalla A."/>
            <person name="Mardis E.R."/>
            <person name="Wilson R.K."/>
        </authorList>
    </citation>
    <scope>NUCLEOTIDE SEQUENCE [LARGE SCALE GENOMIC DNA]</scope>
    <source>
        <strain evidence="1 2">ATCC 29315</strain>
    </source>
</reference>
<dbReference type="AlphaFoldDB" id="D4DTV8"/>
<dbReference type="Proteomes" id="UP000005536">
    <property type="component" value="Unassembled WGS sequence"/>
</dbReference>
<dbReference type="EMBL" id="ADBF01000253">
    <property type="protein sequence ID" value="EFE48541.1"/>
    <property type="molecule type" value="Genomic_DNA"/>
</dbReference>
<comment type="caution">
    <text evidence="1">The sequence shown here is derived from an EMBL/GenBank/DDBJ whole genome shotgun (WGS) entry which is preliminary data.</text>
</comment>
<evidence type="ECO:0000313" key="2">
    <source>
        <dbReference type="Proteomes" id="UP000005536"/>
    </source>
</evidence>
<name>D4DTV8_NEIEG</name>